<name>A0A656IAI6_SALE2</name>
<gene>
    <name evidence="1" type="ORF">A673_03927</name>
</gene>
<comment type="caution">
    <text evidence="1">The sequence shown here is derived from an EMBL/GenBank/DDBJ whole genome shotgun (WGS) entry which is preliminary data.</text>
</comment>
<organism evidence="1 2">
    <name type="scientific">Salmonella enteritidis (strain 2009K0958)</name>
    <dbReference type="NCBI Taxonomy" id="1192586"/>
    <lineage>
        <taxon>Bacteria</taxon>
        <taxon>Pseudomonadati</taxon>
        <taxon>Pseudomonadota</taxon>
        <taxon>Gammaproteobacteria</taxon>
        <taxon>Enterobacterales</taxon>
        <taxon>Enterobacteriaceae</taxon>
        <taxon>Salmonella</taxon>
    </lineage>
</organism>
<dbReference type="AlphaFoldDB" id="A0A656IAI6"/>
<accession>A0A656IAI6</accession>
<evidence type="ECO:0000313" key="1">
    <source>
        <dbReference type="EMBL" id="EPI65578.1"/>
    </source>
</evidence>
<dbReference type="RefSeq" id="WP_016695245.1">
    <property type="nucleotide sequence ID" value="NZ_KE349173.1"/>
</dbReference>
<evidence type="ECO:0000313" key="2">
    <source>
        <dbReference type="Proteomes" id="UP000014535"/>
    </source>
</evidence>
<dbReference type="EMBL" id="ATFT01000088">
    <property type="protein sequence ID" value="EPI65578.1"/>
    <property type="molecule type" value="Genomic_DNA"/>
</dbReference>
<protein>
    <submittedName>
        <fullName evidence="1">Uncharacterized protein</fullName>
    </submittedName>
</protein>
<sequence length="87" mass="10072">GRGFESRPFRQIQISGCFYISCEVKKNRITVKGIRFFFVFKKFHRLSWNLTQMGLRLDDEQDITATSFTVMAILIPLTFKARPHGGA</sequence>
<dbReference type="Proteomes" id="UP000014535">
    <property type="component" value="Unassembled WGS sequence"/>
</dbReference>
<reference evidence="1 2" key="1">
    <citation type="submission" date="2013-04" db="EMBL/GenBank/DDBJ databases">
        <authorList>
            <person name="McClelland M."/>
            <person name="Porwollik S."/>
            <person name="Desai P."/>
            <person name="Cheng P."/>
            <person name="Wollam A."/>
            <person name="Pepin K."/>
            <person name="Palsikar V.B."/>
            <person name="Fulton L."/>
            <person name="Fulton R."/>
            <person name="Delehaunty K."/>
            <person name="Fronick C."/>
            <person name="Godfrey J."/>
            <person name="Waligorski J."/>
            <person name="Appelbaum E."/>
            <person name="Tomlinson C."/>
            <person name="Warren W."/>
            <person name="Sodergren E."/>
            <person name="Weinstock G."/>
            <person name="Wilson R.K."/>
        </authorList>
    </citation>
    <scope>NUCLEOTIDE SEQUENCE [LARGE SCALE GENOMIC DNA]</scope>
    <source>
        <strain evidence="1 2">2009K0958</strain>
    </source>
</reference>
<feature type="non-terminal residue" evidence="1">
    <location>
        <position position="1"/>
    </location>
</feature>
<proteinExistence type="predicted"/>